<proteinExistence type="inferred from homology"/>
<feature type="domain" description="HipA N-terminal subdomain 1" evidence="5">
    <location>
        <begin position="9"/>
        <end position="102"/>
    </location>
</feature>
<dbReference type="InterPro" id="IPR017508">
    <property type="entry name" value="HipA_N1"/>
</dbReference>
<dbReference type="Gene3D" id="1.10.1070.20">
    <property type="match status" value="1"/>
</dbReference>
<evidence type="ECO:0000256" key="2">
    <source>
        <dbReference type="ARBA" id="ARBA00022679"/>
    </source>
</evidence>
<dbReference type="NCBIfam" id="TIGR03071">
    <property type="entry name" value="couple_hipA"/>
    <property type="match status" value="1"/>
</dbReference>
<evidence type="ECO:0000256" key="3">
    <source>
        <dbReference type="ARBA" id="ARBA00022777"/>
    </source>
</evidence>
<dbReference type="GO" id="GO:0005829">
    <property type="term" value="C:cytosol"/>
    <property type="evidence" value="ECO:0007669"/>
    <property type="project" value="TreeGrafter"/>
</dbReference>
<evidence type="ECO:0000259" key="4">
    <source>
        <dbReference type="Pfam" id="PF07804"/>
    </source>
</evidence>
<dbReference type="OrthoDB" id="9805913at2"/>
<gene>
    <name evidence="6" type="ORF">SAMN02745165_02796</name>
</gene>
<dbReference type="GO" id="GO:0004674">
    <property type="term" value="F:protein serine/threonine kinase activity"/>
    <property type="evidence" value="ECO:0007669"/>
    <property type="project" value="TreeGrafter"/>
</dbReference>
<dbReference type="EMBL" id="FQZT01000011">
    <property type="protein sequence ID" value="SHJ62371.1"/>
    <property type="molecule type" value="Genomic_DNA"/>
</dbReference>
<keyword evidence="3 6" id="KW-0418">Kinase</keyword>
<dbReference type="PANTHER" id="PTHR37419">
    <property type="entry name" value="SERINE/THREONINE-PROTEIN KINASE TOXIN HIPA"/>
    <property type="match status" value="1"/>
</dbReference>
<feature type="domain" description="HipA-like C-terminal" evidence="4">
    <location>
        <begin position="149"/>
        <end position="379"/>
    </location>
</feature>
<accession>A0A1M6KTS7</accession>
<name>A0A1M6KTS7_MALRU</name>
<keyword evidence="7" id="KW-1185">Reference proteome</keyword>
<dbReference type="RefSeq" id="WP_072909362.1">
    <property type="nucleotide sequence ID" value="NZ_FQZT01000011.1"/>
</dbReference>
<dbReference type="InterPro" id="IPR052028">
    <property type="entry name" value="HipA_Ser/Thr_kinase"/>
</dbReference>
<reference evidence="6 7" key="1">
    <citation type="submission" date="2016-11" db="EMBL/GenBank/DDBJ databases">
        <authorList>
            <person name="Jaros S."/>
            <person name="Januszkiewicz K."/>
            <person name="Wedrychowicz H."/>
        </authorList>
    </citation>
    <scope>NUCLEOTIDE SEQUENCE [LARGE SCALE GENOMIC DNA]</scope>
    <source>
        <strain evidence="6 7">DSM 5091</strain>
    </source>
</reference>
<dbReference type="Proteomes" id="UP000184171">
    <property type="component" value="Unassembled WGS sequence"/>
</dbReference>
<comment type="similarity">
    <text evidence="1">Belongs to the HipA Ser/Thr kinase family.</text>
</comment>
<dbReference type="STRING" id="1122189.SAMN02745165_02796"/>
<evidence type="ECO:0000313" key="6">
    <source>
        <dbReference type="EMBL" id="SHJ62371.1"/>
    </source>
</evidence>
<keyword evidence="2" id="KW-0808">Transferase</keyword>
<sequence length="419" mass="47176">MIDKLFAYRDTQKVGTLSREGESYFFCYDPAWLAQESPSPLSHSLPLQGEPFTAKETKPFFSNLLPEGQFRDHIANKYRVSAEDDFALLAALAGDCAGAISLYSEEQLHLSQGSRHEYRHLSGNDKKKLFEEAFIMDLSFLGPEESTRLSLAGVQDKLPVMVKDGELYLPLDGAPSTHILKPQHFKWDGLVENEAFCMSLAKEMGLDVPEVFILNGQDNAYIIERYDRAFDEEGRVVRIHQEDFCQALGYSYREKYEENGGPGHRDCFNLVKTFKNPLADKIKLINLTVFNCLICNYDCHSKNISLIYDGGLAPSLAPFYDLVCVGVYSLPSRFAMSIGGAFEPKELSLSVWEQFSKDIGEGSSKPVVTTVQKMAEKIPVAARRIAREMSECYGEHPIYQAIVDQITNRAEIALRQIKT</sequence>
<evidence type="ECO:0000259" key="5">
    <source>
        <dbReference type="Pfam" id="PF13657"/>
    </source>
</evidence>
<organism evidence="6 7">
    <name type="scientific">Malonomonas rubra DSM 5091</name>
    <dbReference type="NCBI Taxonomy" id="1122189"/>
    <lineage>
        <taxon>Bacteria</taxon>
        <taxon>Pseudomonadati</taxon>
        <taxon>Thermodesulfobacteriota</taxon>
        <taxon>Desulfuromonadia</taxon>
        <taxon>Desulfuromonadales</taxon>
        <taxon>Geopsychrobacteraceae</taxon>
        <taxon>Malonomonas</taxon>
    </lineage>
</organism>
<dbReference type="Pfam" id="PF07804">
    <property type="entry name" value="HipA_C"/>
    <property type="match status" value="1"/>
</dbReference>
<evidence type="ECO:0000313" key="7">
    <source>
        <dbReference type="Proteomes" id="UP000184171"/>
    </source>
</evidence>
<dbReference type="Pfam" id="PF13657">
    <property type="entry name" value="Couple_hipA"/>
    <property type="match status" value="1"/>
</dbReference>
<dbReference type="AlphaFoldDB" id="A0A1M6KTS7"/>
<dbReference type="InterPro" id="IPR012893">
    <property type="entry name" value="HipA-like_C"/>
</dbReference>
<dbReference type="PANTHER" id="PTHR37419:SF1">
    <property type="entry name" value="SERINE_THREONINE-PROTEIN KINASE TOXIN HIPA"/>
    <property type="match status" value="1"/>
</dbReference>
<protein>
    <submittedName>
        <fullName evidence="6">Serine/threonine-protein kinase HipA</fullName>
    </submittedName>
</protein>
<dbReference type="CDD" id="cd17793">
    <property type="entry name" value="HipA"/>
    <property type="match status" value="1"/>
</dbReference>
<evidence type="ECO:0000256" key="1">
    <source>
        <dbReference type="ARBA" id="ARBA00010164"/>
    </source>
</evidence>